<organism evidence="15 16">
    <name type="scientific">Streptomyces amritsarensis</name>
    <dbReference type="NCBI Taxonomy" id="681158"/>
    <lineage>
        <taxon>Bacteria</taxon>
        <taxon>Bacillati</taxon>
        <taxon>Actinomycetota</taxon>
        <taxon>Actinomycetes</taxon>
        <taxon>Kitasatosporales</taxon>
        <taxon>Streptomycetaceae</taxon>
        <taxon>Streptomyces</taxon>
    </lineage>
</organism>
<keyword evidence="16" id="KW-1185">Reference proteome</keyword>
<comment type="catalytic activity">
    <reaction evidence="13">
        <text>L-isoleucine + 2-oxoglutarate = (S)-3-methyl-2-oxopentanoate + L-glutamate</text>
        <dbReference type="Rhea" id="RHEA:24801"/>
        <dbReference type="ChEBI" id="CHEBI:16810"/>
        <dbReference type="ChEBI" id="CHEBI:29985"/>
        <dbReference type="ChEBI" id="CHEBI:35146"/>
        <dbReference type="ChEBI" id="CHEBI:58045"/>
        <dbReference type="EC" id="2.6.1.42"/>
    </reaction>
</comment>
<dbReference type="Gene3D" id="3.20.10.10">
    <property type="entry name" value="D-amino Acid Aminotransferase, subunit A, domain 2"/>
    <property type="match status" value="1"/>
</dbReference>
<comment type="cofactor">
    <cofactor evidence="1">
        <name>pyridoxal 5'-phosphate</name>
        <dbReference type="ChEBI" id="CHEBI:597326"/>
    </cofactor>
</comment>
<keyword evidence="7" id="KW-0032">Aminotransferase</keyword>
<dbReference type="PANTHER" id="PTHR11825">
    <property type="entry name" value="SUBGROUP IIII AMINOTRANSFERASE"/>
    <property type="match status" value="1"/>
</dbReference>
<evidence type="ECO:0000256" key="3">
    <source>
        <dbReference type="ARBA" id="ARBA00004931"/>
    </source>
</evidence>
<reference evidence="15 16" key="1">
    <citation type="submission" date="2016-01" db="EMBL/GenBank/DDBJ databases">
        <title>Streptomyces amritsarensis strain MTCC 11845 genome sequencing and assembly.</title>
        <authorList>
            <person name="Sharma D."/>
            <person name="Nair G.R."/>
            <person name="Kaur G."/>
            <person name="Manhas R.K."/>
            <person name="Mayilraj S."/>
        </authorList>
    </citation>
    <scope>NUCLEOTIDE SEQUENCE [LARGE SCALE GENOMIC DNA]</scope>
    <source>
        <strain evidence="15 16">MTCC 11845</strain>
    </source>
</reference>
<dbReference type="InterPro" id="IPR001544">
    <property type="entry name" value="Aminotrans_IV"/>
</dbReference>
<evidence type="ECO:0000256" key="8">
    <source>
        <dbReference type="ARBA" id="ARBA00022605"/>
    </source>
</evidence>
<comment type="similarity">
    <text evidence="5">Belongs to the class-IV pyridoxal-phosphate-dependent aminotransferase family.</text>
</comment>
<comment type="catalytic activity">
    <reaction evidence="12">
        <text>L-valine + 2-oxoglutarate = 3-methyl-2-oxobutanoate + L-glutamate</text>
        <dbReference type="Rhea" id="RHEA:24813"/>
        <dbReference type="ChEBI" id="CHEBI:11851"/>
        <dbReference type="ChEBI" id="CHEBI:16810"/>
        <dbReference type="ChEBI" id="CHEBI:29985"/>
        <dbReference type="ChEBI" id="CHEBI:57762"/>
        <dbReference type="EC" id="2.6.1.42"/>
    </reaction>
</comment>
<dbReference type="NCBIfam" id="TIGR01123">
    <property type="entry name" value="ilvE_II"/>
    <property type="match status" value="1"/>
</dbReference>
<evidence type="ECO:0000256" key="11">
    <source>
        <dbReference type="ARBA" id="ARBA00023304"/>
    </source>
</evidence>
<dbReference type="InterPro" id="IPR036038">
    <property type="entry name" value="Aminotransferase-like"/>
</dbReference>
<evidence type="ECO:0000256" key="4">
    <source>
        <dbReference type="ARBA" id="ARBA00005072"/>
    </source>
</evidence>
<keyword evidence="9" id="KW-0808">Transferase</keyword>
<dbReference type="Proteomes" id="UP000187151">
    <property type="component" value="Unassembled WGS sequence"/>
</dbReference>
<keyword evidence="11" id="KW-0100">Branched-chain amino acid biosynthesis</keyword>
<evidence type="ECO:0000256" key="2">
    <source>
        <dbReference type="ARBA" id="ARBA00004824"/>
    </source>
</evidence>
<evidence type="ECO:0000256" key="10">
    <source>
        <dbReference type="ARBA" id="ARBA00022898"/>
    </source>
</evidence>
<keyword evidence="8" id="KW-0028">Amino-acid biosynthesis</keyword>
<dbReference type="CDD" id="cd01557">
    <property type="entry name" value="BCAT_beta_family"/>
    <property type="match status" value="1"/>
</dbReference>
<dbReference type="SUPFAM" id="SSF56752">
    <property type="entry name" value="D-aminoacid aminotransferase-like PLP-dependent enzymes"/>
    <property type="match status" value="1"/>
</dbReference>
<evidence type="ECO:0000256" key="1">
    <source>
        <dbReference type="ARBA" id="ARBA00001933"/>
    </source>
</evidence>
<evidence type="ECO:0000256" key="6">
    <source>
        <dbReference type="ARBA" id="ARBA00013053"/>
    </source>
</evidence>
<name>A0ABX3G6Z8_9ACTN</name>
<evidence type="ECO:0000256" key="12">
    <source>
        <dbReference type="ARBA" id="ARBA00048212"/>
    </source>
</evidence>
<dbReference type="Pfam" id="PF01063">
    <property type="entry name" value="Aminotran_4"/>
    <property type="match status" value="1"/>
</dbReference>
<dbReference type="EMBL" id="MQUR01000026">
    <property type="protein sequence ID" value="OLZ67327.1"/>
    <property type="molecule type" value="Genomic_DNA"/>
</dbReference>
<gene>
    <name evidence="15" type="ORF">AVW11_14015</name>
</gene>
<evidence type="ECO:0000313" key="16">
    <source>
        <dbReference type="Proteomes" id="UP000187151"/>
    </source>
</evidence>
<evidence type="ECO:0000256" key="9">
    <source>
        <dbReference type="ARBA" id="ARBA00022679"/>
    </source>
</evidence>
<dbReference type="InterPro" id="IPR043132">
    <property type="entry name" value="BCAT-like_C"/>
</dbReference>
<comment type="pathway">
    <text evidence="4">Amino-acid biosynthesis; L-leucine biosynthesis; L-leucine from 3-methyl-2-oxobutanoate: step 4/4.</text>
</comment>
<evidence type="ECO:0000256" key="5">
    <source>
        <dbReference type="ARBA" id="ARBA00009320"/>
    </source>
</evidence>
<comment type="caution">
    <text evidence="15">The sequence shown here is derived from an EMBL/GenBank/DDBJ whole genome shotgun (WGS) entry which is preliminary data.</text>
</comment>
<dbReference type="PIRSF" id="PIRSF006468">
    <property type="entry name" value="BCAT1"/>
    <property type="match status" value="1"/>
</dbReference>
<dbReference type="InterPro" id="IPR005786">
    <property type="entry name" value="B_amino_transII"/>
</dbReference>
<proteinExistence type="inferred from homology"/>
<dbReference type="InterPro" id="IPR043131">
    <property type="entry name" value="BCAT-like_N"/>
</dbReference>
<comment type="catalytic activity">
    <reaction evidence="14">
        <text>L-leucine + 2-oxoglutarate = 4-methyl-2-oxopentanoate + L-glutamate</text>
        <dbReference type="Rhea" id="RHEA:18321"/>
        <dbReference type="ChEBI" id="CHEBI:16810"/>
        <dbReference type="ChEBI" id="CHEBI:17865"/>
        <dbReference type="ChEBI" id="CHEBI:29985"/>
        <dbReference type="ChEBI" id="CHEBI:57427"/>
        <dbReference type="EC" id="2.6.1.42"/>
    </reaction>
</comment>
<sequence length="355" mass="37835">MSRMGVTGLGFGRYFTRHMALARWTHGSGWSGVELTGHGPLALSPAAMALHYGQAIFEGLKAYPQQDGSLALFRPGVNAERLNRSAVRLAMPELPEELFVEACSAVVRADADEVPRGPGQSLYLRPFMIAVEPSLGVRPALEYLFAVIASPVDHFFADGYQAIDVWCASDQIRAARGGTGAAKCAGNYAGSLAAKAEAVAQGCHEVLWLDAQERRWVEELGAMNFFCVTQDDGAPLLVTPRLSGTILAGNTRDSLLRIAPDLGVRVAERPVALDELTDPRGRVTEAFACGTAASVVPIGAVTTAHGRVRIGDGRPGKITTMLRDELAAVQYGTQPDSYGWMHPVRAPEAAAAPAR</sequence>
<evidence type="ECO:0000256" key="7">
    <source>
        <dbReference type="ARBA" id="ARBA00022576"/>
    </source>
</evidence>
<dbReference type="InterPro" id="IPR033939">
    <property type="entry name" value="BCAT_family"/>
</dbReference>
<dbReference type="PANTHER" id="PTHR11825:SF44">
    <property type="entry name" value="BRANCHED-CHAIN-AMINO-ACID AMINOTRANSFERASE"/>
    <property type="match status" value="1"/>
</dbReference>
<dbReference type="NCBIfam" id="NF009897">
    <property type="entry name" value="PRK13357.1"/>
    <property type="match status" value="1"/>
</dbReference>
<dbReference type="EC" id="2.6.1.42" evidence="6"/>
<dbReference type="Gene3D" id="3.30.470.10">
    <property type="match status" value="1"/>
</dbReference>
<keyword evidence="10" id="KW-0663">Pyridoxal phosphate</keyword>
<accession>A0ABX3G6Z8</accession>
<comment type="pathway">
    <text evidence="3">Amino-acid biosynthesis; L-valine biosynthesis; L-valine from pyruvate: step 4/4.</text>
</comment>
<evidence type="ECO:0000256" key="14">
    <source>
        <dbReference type="ARBA" id="ARBA00049229"/>
    </source>
</evidence>
<evidence type="ECO:0000313" key="15">
    <source>
        <dbReference type="EMBL" id="OLZ67327.1"/>
    </source>
</evidence>
<evidence type="ECO:0000256" key="13">
    <source>
        <dbReference type="ARBA" id="ARBA00048798"/>
    </source>
</evidence>
<protein>
    <recommendedName>
        <fullName evidence="6">branched-chain-amino-acid transaminase</fullName>
        <ecNumber evidence="6">2.6.1.42</ecNumber>
    </recommendedName>
</protein>
<comment type="pathway">
    <text evidence="2">Amino-acid biosynthesis; L-isoleucine biosynthesis; L-isoleucine from 2-oxobutanoate: step 4/4.</text>
</comment>